<evidence type="ECO:0000256" key="6">
    <source>
        <dbReference type="ARBA" id="ARBA00049024"/>
    </source>
</evidence>
<feature type="domain" description="Aldehyde dehydrogenase" evidence="9">
    <location>
        <begin position="26"/>
        <end position="306"/>
    </location>
</feature>
<evidence type="ECO:0000256" key="7">
    <source>
        <dbReference type="HAMAP-Rule" id="MF_00412"/>
    </source>
</evidence>
<dbReference type="Proteomes" id="UP000282460">
    <property type="component" value="Unassembled WGS sequence"/>
</dbReference>
<dbReference type="EC" id="1.2.1.41" evidence="7"/>
<dbReference type="InterPro" id="IPR016163">
    <property type="entry name" value="Ald_DH_C"/>
</dbReference>
<comment type="similarity">
    <text evidence="7">Belongs to the gamma-glutamyl phosphate reductase family.</text>
</comment>
<dbReference type="HAMAP" id="MF_00412">
    <property type="entry name" value="ProA"/>
    <property type="match status" value="1"/>
</dbReference>
<dbReference type="CDD" id="cd07079">
    <property type="entry name" value="ALDH_F18-19_ProA-GPR"/>
    <property type="match status" value="1"/>
</dbReference>
<dbReference type="InterPro" id="IPR012134">
    <property type="entry name" value="Glu-5-SA_DH"/>
</dbReference>
<proteinExistence type="inferred from homology"/>
<keyword evidence="2 7" id="KW-0028">Amino-acid biosynthesis</keyword>
<dbReference type="Gene3D" id="3.40.605.10">
    <property type="entry name" value="Aldehyde Dehydrogenase, Chain A, domain 1"/>
    <property type="match status" value="1"/>
</dbReference>
<dbReference type="OrthoDB" id="9809970at2"/>
<dbReference type="InterPro" id="IPR020593">
    <property type="entry name" value="G-glutamylP_reductase_CS"/>
</dbReference>
<dbReference type="InterPro" id="IPR015590">
    <property type="entry name" value="Aldehyde_DH_dom"/>
</dbReference>
<dbReference type="Pfam" id="PF00171">
    <property type="entry name" value="Aldedh"/>
    <property type="match status" value="1"/>
</dbReference>
<dbReference type="InterPro" id="IPR016162">
    <property type="entry name" value="Ald_DH_N"/>
</dbReference>
<dbReference type="InterPro" id="IPR000965">
    <property type="entry name" value="GPR_dom"/>
</dbReference>
<comment type="pathway">
    <text evidence="1 7">Amino-acid biosynthesis; L-proline biosynthesis; L-glutamate 5-semialdehyde from L-glutamate: step 2/2.</text>
</comment>
<evidence type="ECO:0000313" key="11">
    <source>
        <dbReference type="Proteomes" id="UP000282460"/>
    </source>
</evidence>
<dbReference type="PANTHER" id="PTHR11063:SF8">
    <property type="entry name" value="DELTA-1-PYRROLINE-5-CARBOXYLATE SYNTHASE"/>
    <property type="match status" value="1"/>
</dbReference>
<evidence type="ECO:0000256" key="1">
    <source>
        <dbReference type="ARBA" id="ARBA00004985"/>
    </source>
</evidence>
<dbReference type="PIRSF" id="PIRSF000151">
    <property type="entry name" value="GPR"/>
    <property type="match status" value="1"/>
</dbReference>
<evidence type="ECO:0000256" key="8">
    <source>
        <dbReference type="SAM" id="MobiDB-lite"/>
    </source>
</evidence>
<dbReference type="NCBIfam" id="TIGR00407">
    <property type="entry name" value="proA"/>
    <property type="match status" value="1"/>
</dbReference>
<keyword evidence="5 7" id="KW-0560">Oxidoreductase</keyword>
<keyword evidence="11" id="KW-1185">Reference proteome</keyword>
<evidence type="ECO:0000256" key="3">
    <source>
        <dbReference type="ARBA" id="ARBA00022650"/>
    </source>
</evidence>
<gene>
    <name evidence="7" type="primary">proA</name>
    <name evidence="10" type="ORF">D9V28_03690</name>
</gene>
<accession>A0A3L7J669</accession>
<keyword evidence="4 7" id="KW-0521">NADP</keyword>
<dbReference type="PANTHER" id="PTHR11063">
    <property type="entry name" value="GLUTAMATE SEMIALDEHYDE DEHYDROGENASE"/>
    <property type="match status" value="1"/>
</dbReference>
<dbReference type="PROSITE" id="PS01223">
    <property type="entry name" value="PROA"/>
    <property type="match status" value="1"/>
</dbReference>
<evidence type="ECO:0000256" key="5">
    <source>
        <dbReference type="ARBA" id="ARBA00023002"/>
    </source>
</evidence>
<comment type="caution">
    <text evidence="10">The sequence shown here is derived from an EMBL/GenBank/DDBJ whole genome shotgun (WGS) entry which is preliminary data.</text>
</comment>
<sequence>MTDTVAAAPHSPTSPTLADPGQSVSFDERLLRAREASRTLATASGDLKNAALEAMANGLAEAAEKILAANARDLDNGRTNRLSDGLLDRLRLDENRLAGLSAAIREIAALTDPIGQSVRGSRLPNGVRIDQIRVPFGVVGAIYEARPNVTVDIAALALKSGNAVVLRGGSAAENTNGQLVEVIQDALGSVGLPSGAVQTIDEFGRDGATRLMQARGLVDVLVPRGSASLIQTVVTESRVPVIETGAGVVHIYLDETAREDWAADIVHNAKVQRPSVCNAVETVLVHAGAAGRVLPGVLQQLADAGVTIHGDEATRTIWPDARIATEEDWATEHMSLDISVRVVDDLDQAIEHIRTYSTGHTESIITESVANAERFLAEVDSAVVMVNASTRFTDGGEFGFGAEVGISTQKLHARGPMGVSELTSTKWIVRGTGQVRS</sequence>
<evidence type="ECO:0000256" key="4">
    <source>
        <dbReference type="ARBA" id="ARBA00022857"/>
    </source>
</evidence>
<dbReference type="InterPro" id="IPR016161">
    <property type="entry name" value="Ald_DH/histidinol_DH"/>
</dbReference>
<dbReference type="NCBIfam" id="NF001221">
    <property type="entry name" value="PRK00197.1"/>
    <property type="match status" value="1"/>
</dbReference>
<dbReference type="AlphaFoldDB" id="A0A3L7J669"/>
<evidence type="ECO:0000313" key="10">
    <source>
        <dbReference type="EMBL" id="RLQ85959.1"/>
    </source>
</evidence>
<dbReference type="GO" id="GO:0050661">
    <property type="term" value="F:NADP binding"/>
    <property type="evidence" value="ECO:0007669"/>
    <property type="project" value="InterPro"/>
</dbReference>
<comment type="catalytic activity">
    <reaction evidence="6 7">
        <text>L-glutamate 5-semialdehyde + phosphate + NADP(+) = L-glutamyl 5-phosphate + NADPH + H(+)</text>
        <dbReference type="Rhea" id="RHEA:19541"/>
        <dbReference type="ChEBI" id="CHEBI:15378"/>
        <dbReference type="ChEBI" id="CHEBI:43474"/>
        <dbReference type="ChEBI" id="CHEBI:57783"/>
        <dbReference type="ChEBI" id="CHEBI:58066"/>
        <dbReference type="ChEBI" id="CHEBI:58274"/>
        <dbReference type="ChEBI" id="CHEBI:58349"/>
        <dbReference type="EC" id="1.2.1.41"/>
    </reaction>
</comment>
<evidence type="ECO:0000259" key="9">
    <source>
        <dbReference type="Pfam" id="PF00171"/>
    </source>
</evidence>
<organism evidence="10 11">
    <name type="scientific">Mycetocola zhadangensis</name>
    <dbReference type="NCBI Taxonomy" id="1164595"/>
    <lineage>
        <taxon>Bacteria</taxon>
        <taxon>Bacillati</taxon>
        <taxon>Actinomycetota</taxon>
        <taxon>Actinomycetes</taxon>
        <taxon>Micrococcales</taxon>
        <taxon>Microbacteriaceae</taxon>
        <taxon>Mycetocola</taxon>
    </lineage>
</organism>
<keyword evidence="3 7" id="KW-0641">Proline biosynthesis</keyword>
<dbReference type="SUPFAM" id="SSF53720">
    <property type="entry name" value="ALDH-like"/>
    <property type="match status" value="1"/>
</dbReference>
<reference evidence="10 11" key="1">
    <citation type="submission" date="2018-10" db="EMBL/GenBank/DDBJ databases">
        <authorList>
            <person name="Li J."/>
        </authorList>
    </citation>
    <scope>NUCLEOTIDE SEQUENCE [LARGE SCALE GENOMIC DNA]</scope>
    <source>
        <strain evidence="10 11">ZD1-4</strain>
    </source>
</reference>
<dbReference type="FunFam" id="3.40.309.10:FF:000006">
    <property type="entry name" value="Gamma-glutamyl phosphate reductase"/>
    <property type="match status" value="1"/>
</dbReference>
<feature type="region of interest" description="Disordered" evidence="8">
    <location>
        <begin position="1"/>
        <end position="22"/>
    </location>
</feature>
<dbReference type="UniPathway" id="UPA00098">
    <property type="reaction ID" value="UER00360"/>
</dbReference>
<protein>
    <recommendedName>
        <fullName evidence="7">Gamma-glutamyl phosphate reductase</fullName>
        <shortName evidence="7">GPR</shortName>
        <ecNumber evidence="7">1.2.1.41</ecNumber>
    </recommendedName>
    <alternativeName>
        <fullName evidence="7">Glutamate-5-semialdehyde dehydrogenase</fullName>
    </alternativeName>
    <alternativeName>
        <fullName evidence="7">Glutamyl-gamma-semialdehyde dehydrogenase</fullName>
        <shortName evidence="7">GSA dehydrogenase</shortName>
    </alternativeName>
</protein>
<dbReference type="GO" id="GO:0005737">
    <property type="term" value="C:cytoplasm"/>
    <property type="evidence" value="ECO:0007669"/>
    <property type="project" value="UniProtKB-SubCell"/>
</dbReference>
<comment type="function">
    <text evidence="7">Catalyzes the NADPH-dependent reduction of L-glutamate 5-phosphate into L-glutamate 5-semialdehyde and phosphate. The product spontaneously undergoes cyclization to form 1-pyrroline-5-carboxylate.</text>
</comment>
<comment type="subcellular location">
    <subcellularLocation>
        <location evidence="7">Cytoplasm</location>
    </subcellularLocation>
</comment>
<dbReference type="Gene3D" id="3.40.309.10">
    <property type="entry name" value="Aldehyde Dehydrogenase, Chain A, domain 2"/>
    <property type="match status" value="1"/>
</dbReference>
<evidence type="ECO:0000256" key="2">
    <source>
        <dbReference type="ARBA" id="ARBA00022605"/>
    </source>
</evidence>
<dbReference type="GO" id="GO:0004350">
    <property type="term" value="F:glutamate-5-semialdehyde dehydrogenase activity"/>
    <property type="evidence" value="ECO:0007669"/>
    <property type="project" value="UniProtKB-UniRule"/>
</dbReference>
<dbReference type="GO" id="GO:0055129">
    <property type="term" value="P:L-proline biosynthetic process"/>
    <property type="evidence" value="ECO:0007669"/>
    <property type="project" value="UniProtKB-UniRule"/>
</dbReference>
<name>A0A3L7J669_9MICO</name>
<dbReference type="RefSeq" id="WP_121658320.1">
    <property type="nucleotide sequence ID" value="NZ_BMEK01000001.1"/>
</dbReference>
<keyword evidence="7" id="KW-0963">Cytoplasm</keyword>
<dbReference type="EMBL" id="RCWJ01000001">
    <property type="protein sequence ID" value="RLQ85959.1"/>
    <property type="molecule type" value="Genomic_DNA"/>
</dbReference>